<proteinExistence type="predicted"/>
<dbReference type="AlphaFoldDB" id="A0A8J1LJT2"/>
<evidence type="ECO:0000313" key="5">
    <source>
        <dbReference type="RefSeq" id="XP_041429344.1"/>
    </source>
</evidence>
<dbReference type="OrthoDB" id="9902985at2759"/>
<dbReference type="InterPro" id="IPR036691">
    <property type="entry name" value="Endo/exonu/phosph_ase_sf"/>
</dbReference>
<accession>A0A8J1LJT2</accession>
<dbReference type="Gene3D" id="3.60.10.10">
    <property type="entry name" value="Endonuclease/exonuclease/phosphatase"/>
    <property type="match status" value="1"/>
</dbReference>
<keyword evidence="4" id="KW-1185">Reference proteome</keyword>
<dbReference type="Pfam" id="PF03372">
    <property type="entry name" value="Exo_endo_phos"/>
    <property type="match status" value="1"/>
</dbReference>
<dbReference type="Pfam" id="PF00078">
    <property type="entry name" value="RVT_1"/>
    <property type="match status" value="1"/>
</dbReference>
<feature type="domain" description="Reverse transcriptase" evidence="1">
    <location>
        <begin position="425"/>
        <end position="525"/>
    </location>
</feature>
<dbReference type="InterPro" id="IPR005135">
    <property type="entry name" value="Endo/exonuclease/phosphatase"/>
</dbReference>
<protein>
    <submittedName>
        <fullName evidence="5">Uncharacterized protein LOC121397172</fullName>
    </submittedName>
</protein>
<name>A0A8J1LJT2_XENLA</name>
<evidence type="ECO:0000259" key="1">
    <source>
        <dbReference type="Pfam" id="PF00078"/>
    </source>
</evidence>
<feature type="domain" description="Endonuclease/exonuclease/phosphatase" evidence="2">
    <location>
        <begin position="8"/>
        <end position="228"/>
    </location>
</feature>
<dbReference type="RefSeq" id="XP_041429344.1">
    <property type="nucleotide sequence ID" value="XM_041573410.1"/>
</dbReference>
<dbReference type="CTD" id="121397172"/>
<gene>
    <name evidence="5" type="primary">LOC121397172</name>
</gene>
<dbReference type="PANTHER" id="PTHR33116:SF78">
    <property type="entry name" value="OS12G0587133 PROTEIN"/>
    <property type="match status" value="1"/>
</dbReference>
<dbReference type="InterPro" id="IPR026960">
    <property type="entry name" value="RVT-Znf"/>
</dbReference>
<reference evidence="5" key="1">
    <citation type="submission" date="2025-08" db="UniProtKB">
        <authorList>
            <consortium name="RefSeq"/>
        </authorList>
    </citation>
    <scope>IDENTIFICATION</scope>
    <source>
        <strain evidence="5">J_2021</strain>
        <tissue evidence="5">Erythrocytes</tissue>
    </source>
</reference>
<dbReference type="PANTHER" id="PTHR33116">
    <property type="entry name" value="REVERSE TRANSCRIPTASE ZINC-BINDING DOMAIN-CONTAINING PROTEIN-RELATED-RELATED"/>
    <property type="match status" value="1"/>
</dbReference>
<dbReference type="Pfam" id="PF13966">
    <property type="entry name" value="zf-RVT"/>
    <property type="match status" value="1"/>
</dbReference>
<dbReference type="CDD" id="cd09076">
    <property type="entry name" value="L1-EN"/>
    <property type="match status" value="1"/>
</dbReference>
<evidence type="ECO:0000313" key="4">
    <source>
        <dbReference type="Proteomes" id="UP000186698"/>
    </source>
</evidence>
<dbReference type="SUPFAM" id="SSF56219">
    <property type="entry name" value="DNase I-like"/>
    <property type="match status" value="1"/>
</dbReference>
<sequence length="889" mass="102127">MVSCNLFTINVRSIKDQLRRQTVFAFLDSQACDLYMLQECAIPFSRSYKHLIRQWTHGPSYWSGGNSCKSAGVAILIRGGIFTVDSVLELVCGRLLVVDGSWAGEPVRLINVYASPVKGERLELFQTLRAQLATTRAVVLGGDFNCPIEEDGRSSSNGTKLDVTSKLLKEMVTEASLKDAVGSIGNGTVNYSWCRPDGSVRSRIDFVFTSRTIKQAGCSMVPCFFSDHRAIRFQGSLGCGFPRGPGSWKLNCDLLGREEVMGELRDAYITWRNEKCCFEHVSDWWEFLKVKLRCFFQVKGRRQACERRGNFKRLQRNLQSLQDLQRCGWEVRQDLEETKEGLKRHFEEESKRIIFRSKVETLEKGEKCNSFFFRKLHSGHTPLTELRNETGTLQSGKEGVMGVVTDYYSSLYAEKETDETSADKFLSELFAECIRRNPEIRGITAPGPSRSQIKCSLYMDDVTIFCADQPSVRALVQTCEDFGKASGAKVNCGKSETLLFGEWNLTSDAVPFSIKSDFIKILGVWFGGEGAALKCWDERMAKVRQKIGLWSLRDLTIEGKTLVLRNEILPVLQYMAQAWPPLATVCRAITRAVFHFIWGSKMDRVKRSVMYKEPRKGGKGVLDIPTLLRSFFVCNCIRQTITCKDKDSAGSSMSRFFLLPLWRVLGWDKWDSSYPFNWNTPWFYLDVTKFVREHHLEGVKPDLWKPKTIHKLIRARDEMESIPGLPEDTAKVVWGNVSSDRLTNKHKDIAWMAIQGGLPLRTFMHARNLCRYRHCPRCIIHEETSMHVFWDCRFTQVLLDALEHELRDCVPRNFLTHHAMLYGLFQGTHTEGAIQEAWRLMNSIKDVLWFSRNRLILRRERTGIQDCRRLIHSLLRDYNIRDSLEEEED</sequence>
<dbReference type="Proteomes" id="UP000186698">
    <property type="component" value="Chromosome 8L"/>
</dbReference>
<evidence type="ECO:0000259" key="3">
    <source>
        <dbReference type="Pfam" id="PF13966"/>
    </source>
</evidence>
<dbReference type="KEGG" id="xla:121397172"/>
<dbReference type="InterPro" id="IPR000477">
    <property type="entry name" value="RT_dom"/>
</dbReference>
<organism evidence="4 5">
    <name type="scientific">Xenopus laevis</name>
    <name type="common">African clawed frog</name>
    <dbReference type="NCBI Taxonomy" id="8355"/>
    <lineage>
        <taxon>Eukaryota</taxon>
        <taxon>Metazoa</taxon>
        <taxon>Chordata</taxon>
        <taxon>Craniata</taxon>
        <taxon>Vertebrata</taxon>
        <taxon>Euteleostomi</taxon>
        <taxon>Amphibia</taxon>
        <taxon>Batrachia</taxon>
        <taxon>Anura</taxon>
        <taxon>Pipoidea</taxon>
        <taxon>Pipidae</taxon>
        <taxon>Xenopodinae</taxon>
        <taxon>Xenopus</taxon>
        <taxon>Xenopus</taxon>
    </lineage>
</organism>
<dbReference type="GO" id="GO:0003824">
    <property type="term" value="F:catalytic activity"/>
    <property type="evidence" value="ECO:0007669"/>
    <property type="project" value="InterPro"/>
</dbReference>
<feature type="domain" description="Reverse transcriptase zinc-binding" evidence="3">
    <location>
        <begin position="729"/>
        <end position="796"/>
    </location>
</feature>
<evidence type="ECO:0000259" key="2">
    <source>
        <dbReference type="Pfam" id="PF03372"/>
    </source>
</evidence>
<dbReference type="GeneID" id="121397172"/>